<evidence type="ECO:0000256" key="4">
    <source>
        <dbReference type="ARBA" id="ARBA00022527"/>
    </source>
</evidence>
<evidence type="ECO:0000256" key="7">
    <source>
        <dbReference type="ARBA" id="ARBA00022777"/>
    </source>
</evidence>
<dbReference type="OrthoDB" id="68483at2759"/>
<dbReference type="GO" id="GO:0061762">
    <property type="term" value="P:CAMKK-AMPK signaling cascade"/>
    <property type="evidence" value="ECO:0007669"/>
    <property type="project" value="TreeGrafter"/>
</dbReference>
<dbReference type="SMART" id="SM00220">
    <property type="entry name" value="S_TKc"/>
    <property type="match status" value="1"/>
</dbReference>
<dbReference type="AlphaFoldDB" id="A0A8K0GCQ3"/>
<keyword evidence="4" id="KW-0723">Serine/threonine-protein kinase</keyword>
<comment type="catalytic activity">
    <reaction evidence="10">
        <text>L-threonyl-[protein] + ATP = O-phospho-L-threonyl-[protein] + ADP + H(+)</text>
        <dbReference type="Rhea" id="RHEA:46608"/>
        <dbReference type="Rhea" id="RHEA-COMP:11060"/>
        <dbReference type="Rhea" id="RHEA-COMP:11605"/>
        <dbReference type="ChEBI" id="CHEBI:15378"/>
        <dbReference type="ChEBI" id="CHEBI:30013"/>
        <dbReference type="ChEBI" id="CHEBI:30616"/>
        <dbReference type="ChEBI" id="CHEBI:61977"/>
        <dbReference type="ChEBI" id="CHEBI:456216"/>
        <dbReference type="EC" id="2.7.11.17"/>
    </reaction>
</comment>
<reference evidence="15" key="1">
    <citation type="submission" date="2019-08" db="EMBL/GenBank/DDBJ databases">
        <title>The genome of the North American firefly Photinus pyralis.</title>
        <authorList>
            <consortium name="Photinus pyralis genome working group"/>
            <person name="Fallon T.R."/>
            <person name="Sander Lower S.E."/>
            <person name="Weng J.-K."/>
        </authorList>
    </citation>
    <scope>NUCLEOTIDE SEQUENCE</scope>
    <source>
        <strain evidence="15">TRF0915ILg1</strain>
        <tissue evidence="15">Whole body</tissue>
    </source>
</reference>
<dbReference type="GO" id="GO:0005634">
    <property type="term" value="C:nucleus"/>
    <property type="evidence" value="ECO:0007669"/>
    <property type="project" value="UniProtKB-ARBA"/>
</dbReference>
<feature type="region of interest" description="Disordered" evidence="13">
    <location>
        <begin position="482"/>
        <end position="520"/>
    </location>
</feature>
<accession>A0A8K0GCQ3</accession>
<keyword evidence="6 12" id="KW-0547">Nucleotide-binding</keyword>
<dbReference type="PROSITE" id="PS50011">
    <property type="entry name" value="PROTEIN_KINASE_DOM"/>
    <property type="match status" value="1"/>
</dbReference>
<dbReference type="InterPro" id="IPR017441">
    <property type="entry name" value="Protein_kinase_ATP_BS"/>
</dbReference>
<dbReference type="GO" id="GO:0004683">
    <property type="term" value="F:calcium/calmodulin-dependent protein kinase activity"/>
    <property type="evidence" value="ECO:0007669"/>
    <property type="project" value="UniProtKB-EC"/>
</dbReference>
<dbReference type="SUPFAM" id="SSF56112">
    <property type="entry name" value="Protein kinase-like (PK-like)"/>
    <property type="match status" value="1"/>
</dbReference>
<evidence type="ECO:0000256" key="1">
    <source>
        <dbReference type="ARBA" id="ARBA00004496"/>
    </source>
</evidence>
<evidence type="ECO:0000256" key="12">
    <source>
        <dbReference type="PROSITE-ProRule" id="PRU10141"/>
    </source>
</evidence>
<dbReference type="PROSITE" id="PS00108">
    <property type="entry name" value="PROTEIN_KINASE_ST"/>
    <property type="match status" value="1"/>
</dbReference>
<feature type="compositionally biased region" description="Polar residues" evidence="13">
    <location>
        <begin position="71"/>
        <end position="85"/>
    </location>
</feature>
<evidence type="ECO:0000256" key="10">
    <source>
        <dbReference type="ARBA" id="ARBA00047307"/>
    </source>
</evidence>
<dbReference type="Pfam" id="PF00069">
    <property type="entry name" value="Pkinase"/>
    <property type="match status" value="1"/>
</dbReference>
<evidence type="ECO:0000256" key="6">
    <source>
        <dbReference type="ARBA" id="ARBA00022741"/>
    </source>
</evidence>
<sequence length="553" mass="62269">MTTLQQGIPWLDGTYNCRKQRPPKIGSLPKYSAIEGDIKSKTTDTIGKKLVTPSPHPSQPLQNAEAALTYPNVTTRSEPNHSGSEPKSVIAPFVPSSENVTGIDNRPIYPNCPYSPYGSPSNSPRSKKRQPLKESRRVSIEKTGMYIQLNQYKLMDSIGQGSYGIVKLAYNQEDDTHYAMKILSKKRLVKKAGMFGRLPPRRIGRSADSELLTPLERVYREIAVLKKLDHPNVVKLVEVLDDPEEDQLYLVFELLEKQILNIPTDQPLSENEAWHYFRDVISGIEYLHYQRIIHRDIKPANLLLTESGRVQIADLGVCNEFDGSDAYLSATVGTPAFIPPEALIEGRNDGFSGKAADIWSMGITLYALVYGHVPFTDDNIITLYSRIKSHPVEFPSTPSTSSELKNLICKMLIKDPKKRITLPEIKMDEWVTKNDTFPMPTEEENCHLVEITEEDVARVVTSIPKLDTLILIKHMLKQHSFQNPFSHKGDNHRLQNSDENRGRHLHIGRSGRSNSAPGSYTLTVDKQITLDPSLEAVREVHTDHTESKSVTTQ</sequence>
<comment type="catalytic activity">
    <reaction evidence="11">
        <text>L-seryl-[protein] + ATP = O-phospho-L-seryl-[protein] + ADP + H(+)</text>
        <dbReference type="Rhea" id="RHEA:17989"/>
        <dbReference type="Rhea" id="RHEA-COMP:9863"/>
        <dbReference type="Rhea" id="RHEA-COMP:11604"/>
        <dbReference type="ChEBI" id="CHEBI:15378"/>
        <dbReference type="ChEBI" id="CHEBI:29999"/>
        <dbReference type="ChEBI" id="CHEBI:30616"/>
        <dbReference type="ChEBI" id="CHEBI:83421"/>
        <dbReference type="ChEBI" id="CHEBI:456216"/>
        <dbReference type="EC" id="2.7.11.17"/>
    </reaction>
</comment>
<keyword evidence="5" id="KW-0808">Transferase</keyword>
<dbReference type="InterPro" id="IPR008271">
    <property type="entry name" value="Ser/Thr_kinase_AS"/>
</dbReference>
<name>A0A8K0GCQ3_IGNLU</name>
<evidence type="ECO:0000256" key="9">
    <source>
        <dbReference type="ARBA" id="ARBA00022860"/>
    </source>
</evidence>
<keyword evidence="9" id="KW-0112">Calmodulin-binding</keyword>
<evidence type="ECO:0000256" key="13">
    <source>
        <dbReference type="SAM" id="MobiDB-lite"/>
    </source>
</evidence>
<dbReference type="GO" id="GO:0005524">
    <property type="term" value="F:ATP binding"/>
    <property type="evidence" value="ECO:0007669"/>
    <property type="project" value="UniProtKB-UniRule"/>
</dbReference>
<feature type="binding site" evidence="12">
    <location>
        <position position="191"/>
    </location>
    <ligand>
        <name>ATP</name>
        <dbReference type="ChEBI" id="CHEBI:30616"/>
    </ligand>
</feature>
<dbReference type="PANTHER" id="PTHR43895:SF164">
    <property type="entry name" value="CALCIUM_CALMODULIN-DEPENDENT PROTEIN KINASE KINASE"/>
    <property type="match status" value="1"/>
</dbReference>
<evidence type="ECO:0000256" key="8">
    <source>
        <dbReference type="ARBA" id="ARBA00022840"/>
    </source>
</evidence>
<evidence type="ECO:0000256" key="2">
    <source>
        <dbReference type="ARBA" id="ARBA00012434"/>
    </source>
</evidence>
<evidence type="ECO:0000256" key="5">
    <source>
        <dbReference type="ARBA" id="ARBA00022679"/>
    </source>
</evidence>
<evidence type="ECO:0000313" key="16">
    <source>
        <dbReference type="Proteomes" id="UP000801492"/>
    </source>
</evidence>
<dbReference type="FunFam" id="3.30.200.20:FF:000429">
    <property type="entry name" value="Calcium/calmodulin-dependent protein kinase kinase"/>
    <property type="match status" value="1"/>
</dbReference>
<dbReference type="GO" id="GO:0005516">
    <property type="term" value="F:calmodulin binding"/>
    <property type="evidence" value="ECO:0007669"/>
    <property type="project" value="UniProtKB-KW"/>
</dbReference>
<dbReference type="InterPro" id="IPR011009">
    <property type="entry name" value="Kinase-like_dom_sf"/>
</dbReference>
<protein>
    <recommendedName>
        <fullName evidence="2">calcium/calmodulin-dependent protein kinase</fullName>
        <ecNumber evidence="2">2.7.11.17</ecNumber>
    </recommendedName>
</protein>
<feature type="region of interest" description="Disordered" evidence="13">
    <location>
        <begin position="44"/>
        <end position="137"/>
    </location>
</feature>
<dbReference type="FunFam" id="1.10.510.10:FF:000571">
    <property type="entry name" value="Maternal embryonic leucine zipper kinase"/>
    <property type="match status" value="1"/>
</dbReference>
<dbReference type="EC" id="2.7.11.17" evidence="2"/>
<dbReference type="InterPro" id="IPR000719">
    <property type="entry name" value="Prot_kinase_dom"/>
</dbReference>
<proteinExistence type="predicted"/>
<comment type="subcellular location">
    <subcellularLocation>
        <location evidence="1">Cytoplasm</location>
    </subcellularLocation>
</comment>
<dbReference type="Gene3D" id="1.10.510.10">
    <property type="entry name" value="Transferase(Phosphotransferase) domain 1"/>
    <property type="match status" value="1"/>
</dbReference>
<dbReference type="Proteomes" id="UP000801492">
    <property type="component" value="Unassembled WGS sequence"/>
</dbReference>
<evidence type="ECO:0000313" key="15">
    <source>
        <dbReference type="EMBL" id="KAF2899880.1"/>
    </source>
</evidence>
<evidence type="ECO:0000259" key="14">
    <source>
        <dbReference type="PROSITE" id="PS50011"/>
    </source>
</evidence>
<evidence type="ECO:0000256" key="11">
    <source>
        <dbReference type="ARBA" id="ARBA00047430"/>
    </source>
</evidence>
<feature type="compositionally biased region" description="Low complexity" evidence="13">
    <location>
        <begin position="109"/>
        <end position="124"/>
    </location>
</feature>
<feature type="domain" description="Protein kinase" evidence="14">
    <location>
        <begin position="152"/>
        <end position="431"/>
    </location>
</feature>
<keyword evidence="3" id="KW-0963">Cytoplasm</keyword>
<dbReference type="GO" id="GO:0005737">
    <property type="term" value="C:cytoplasm"/>
    <property type="evidence" value="ECO:0007669"/>
    <property type="project" value="UniProtKB-SubCell"/>
</dbReference>
<dbReference type="Gene3D" id="3.30.200.20">
    <property type="entry name" value="Phosphorylase Kinase, domain 1"/>
    <property type="match status" value="1"/>
</dbReference>
<dbReference type="EMBL" id="VTPC01002564">
    <property type="protein sequence ID" value="KAF2899880.1"/>
    <property type="molecule type" value="Genomic_DNA"/>
</dbReference>
<feature type="compositionally biased region" description="Basic and acidic residues" evidence="13">
    <location>
        <begin position="487"/>
        <end position="502"/>
    </location>
</feature>
<keyword evidence="16" id="KW-1185">Reference proteome</keyword>
<comment type="caution">
    <text evidence="15">The sequence shown here is derived from an EMBL/GenBank/DDBJ whole genome shotgun (WGS) entry which is preliminary data.</text>
</comment>
<dbReference type="PROSITE" id="PS00107">
    <property type="entry name" value="PROTEIN_KINASE_ATP"/>
    <property type="match status" value="1"/>
</dbReference>
<evidence type="ECO:0000256" key="3">
    <source>
        <dbReference type="ARBA" id="ARBA00022490"/>
    </source>
</evidence>
<feature type="compositionally biased region" description="Polar residues" evidence="13">
    <location>
        <begin position="511"/>
        <end position="520"/>
    </location>
</feature>
<keyword evidence="8 12" id="KW-0067">ATP-binding</keyword>
<organism evidence="15 16">
    <name type="scientific">Ignelater luminosus</name>
    <name type="common">Cucubano</name>
    <name type="synonym">Pyrophorus luminosus</name>
    <dbReference type="NCBI Taxonomy" id="2038154"/>
    <lineage>
        <taxon>Eukaryota</taxon>
        <taxon>Metazoa</taxon>
        <taxon>Ecdysozoa</taxon>
        <taxon>Arthropoda</taxon>
        <taxon>Hexapoda</taxon>
        <taxon>Insecta</taxon>
        <taxon>Pterygota</taxon>
        <taxon>Neoptera</taxon>
        <taxon>Endopterygota</taxon>
        <taxon>Coleoptera</taxon>
        <taxon>Polyphaga</taxon>
        <taxon>Elateriformia</taxon>
        <taxon>Elateroidea</taxon>
        <taxon>Elateridae</taxon>
        <taxon>Agrypninae</taxon>
        <taxon>Pyrophorini</taxon>
        <taxon>Ignelater</taxon>
    </lineage>
</organism>
<gene>
    <name evidence="15" type="ORF">ILUMI_06306</name>
</gene>
<keyword evidence="7" id="KW-0418">Kinase</keyword>
<dbReference type="PANTHER" id="PTHR43895">
    <property type="entry name" value="CALCIUM/CALMODULIN-DEPENDENT PROTEIN KINASE KINASE-RELATED"/>
    <property type="match status" value="1"/>
</dbReference>